<gene>
    <name evidence="1" type="primary">ydiS</name>
    <name evidence="1" type="ORF">VPLFYP99_01809</name>
</gene>
<dbReference type="AlphaFoldDB" id="A0A6N3BNH8"/>
<reference evidence="1" key="1">
    <citation type="submission" date="2019-11" db="EMBL/GenBank/DDBJ databases">
        <authorList>
            <person name="Feng L."/>
        </authorList>
    </citation>
    <scope>NUCLEOTIDE SEQUENCE</scope>
    <source>
        <strain evidence="1">VparvulaLFYP99</strain>
    </source>
</reference>
<dbReference type="PANTHER" id="PTHR37291:SF1">
    <property type="entry name" value="TYPE IV METHYL-DIRECTED RESTRICTION ENZYME ECOKMCRB SUBUNIT"/>
    <property type="match status" value="1"/>
</dbReference>
<sequence length="732" mass="83977">MNRPNPLNIYPDIDLKLGIKSSFPNIKSALAMIIFLWVVSDSPGELEYSVQDKDQIILTNDLNEKIISMIDTFEIISIDKDNLLSNLNANPIFTAQIESSIVAFELIWRLAKVEFLDSSKPYSAERTGRVRYPKKLIYTINIDIINSLIETDRELYLGVLLYWLGIEKDYSQQDNYANRLKQAEKNLIELITVLSEPAVFKLVDNNKDIIFNLDSIYRKILDANGPIDINGDEEPKGSLRILKSLLKDNLNSFLEYSNNVVDIVPDKDIDLQKYESRVRCFLRLSSNNINISYSNQFNIDSAISSKLDEPIYIDNNISRQRIFFGAPGTGKSYALKLEAEALVSNNDEQIERITFHPDYTYANFVGSYKPIMKTSKFDGLDEDTKNVISVLLDETKTTQEKYDTLVETFQNNNDLTRLPALLGLYFDDEFTTIKQDGTQAAKNNSVERNHGRALRKYVQLLSKDSYKEKISYEYVPGPFMRLLVKALKNPHKPYVLIVEEINRANVAAVFGDIFQLLDRNDNGESEYSITTSDDMRHFLKSQLVGKYDVNTIKIPSNMFVWATMNSADQGVYPMDTAFKRRWEFSYYGLDDGEDKLSDLGVRPRFKVGKSDKLISWNGLRKAINDELSTESYNINEDKLMGPFFLKESALQDNDSFNKTFKNKVLMYLFDDVVKQKRRLFFKCETSSRYSSICSAFDEVGIGIFPEGVVNSKWLKNTEETITENSESKVVEV</sequence>
<dbReference type="EMBL" id="CACRUG010000006">
    <property type="protein sequence ID" value="VYU03481.1"/>
    <property type="molecule type" value="Genomic_DNA"/>
</dbReference>
<organism evidence="1">
    <name type="scientific">Veillonella parvula</name>
    <name type="common">Staphylococcus parvulus</name>
    <dbReference type="NCBI Taxonomy" id="29466"/>
    <lineage>
        <taxon>Bacteria</taxon>
        <taxon>Bacillati</taxon>
        <taxon>Bacillota</taxon>
        <taxon>Negativicutes</taxon>
        <taxon>Veillonellales</taxon>
        <taxon>Veillonellaceae</taxon>
        <taxon>Veillonella</taxon>
    </lineage>
</organism>
<dbReference type="GO" id="GO:0009036">
    <property type="term" value="F:type II site-specific deoxyribonuclease activity"/>
    <property type="evidence" value="ECO:0007669"/>
    <property type="project" value="UniProtKB-EC"/>
</dbReference>
<dbReference type="Gene3D" id="3.40.50.300">
    <property type="entry name" value="P-loop containing nucleotide triphosphate hydrolases"/>
    <property type="match status" value="1"/>
</dbReference>
<dbReference type="EC" id="3.1.21.4" evidence="1"/>
<proteinExistence type="predicted"/>
<dbReference type="InterPro" id="IPR052934">
    <property type="entry name" value="Methyl-DNA_Rec/Restrict_Enz"/>
</dbReference>
<dbReference type="PANTHER" id="PTHR37291">
    <property type="entry name" value="5-METHYLCYTOSINE-SPECIFIC RESTRICTION ENZYME B"/>
    <property type="match status" value="1"/>
</dbReference>
<evidence type="ECO:0000313" key="1">
    <source>
        <dbReference type="EMBL" id="VYU03481.1"/>
    </source>
</evidence>
<dbReference type="InterPro" id="IPR027417">
    <property type="entry name" value="P-loop_NTPase"/>
</dbReference>
<dbReference type="RefSeq" id="WP_156697335.1">
    <property type="nucleotide sequence ID" value="NZ_CACRUG010000006.1"/>
</dbReference>
<dbReference type="SUPFAM" id="SSF52540">
    <property type="entry name" value="P-loop containing nucleoside triphosphate hydrolases"/>
    <property type="match status" value="1"/>
</dbReference>
<name>A0A6N3BNH8_VEIPA</name>
<keyword evidence="1" id="KW-0378">Hydrolase</keyword>
<accession>A0A6N3BNH8</accession>
<protein>
    <submittedName>
        <fullName evidence="1">Type-2 restriction enzyme BsuMI component YdiS</fullName>
        <ecNumber evidence="1">3.1.21.4</ecNumber>
    </submittedName>
</protein>